<dbReference type="Pfam" id="PF00107">
    <property type="entry name" value="ADH_zinc_N"/>
    <property type="match status" value="1"/>
</dbReference>
<accession>A0ABW6R313</accession>
<feature type="domain" description="Enoyl reductase (ER)" evidence="2">
    <location>
        <begin position="15"/>
        <end position="335"/>
    </location>
</feature>
<dbReference type="EMBL" id="JBIAPI010000010">
    <property type="protein sequence ID" value="MFF3227494.1"/>
    <property type="molecule type" value="Genomic_DNA"/>
</dbReference>
<dbReference type="InterPro" id="IPR020843">
    <property type="entry name" value="ER"/>
</dbReference>
<evidence type="ECO:0000259" key="2">
    <source>
        <dbReference type="SMART" id="SM00829"/>
    </source>
</evidence>
<dbReference type="Gene3D" id="3.90.180.10">
    <property type="entry name" value="Medium-chain alcohol dehydrogenases, catalytic domain"/>
    <property type="match status" value="1"/>
</dbReference>
<dbReference type="SMART" id="SM00829">
    <property type="entry name" value="PKS_ER"/>
    <property type="match status" value="1"/>
</dbReference>
<dbReference type="InterPro" id="IPR041694">
    <property type="entry name" value="ADH_N_2"/>
</dbReference>
<dbReference type="SUPFAM" id="SSF50129">
    <property type="entry name" value="GroES-like"/>
    <property type="match status" value="2"/>
</dbReference>
<comment type="caution">
    <text evidence="3">The sequence shown here is derived from an EMBL/GenBank/DDBJ whole genome shotgun (WGS) entry which is preliminary data.</text>
</comment>
<dbReference type="PANTHER" id="PTHR43205">
    <property type="entry name" value="PROSTAGLANDIN REDUCTASE"/>
    <property type="match status" value="1"/>
</dbReference>
<evidence type="ECO:0000313" key="3">
    <source>
        <dbReference type="EMBL" id="MFF3227494.1"/>
    </source>
</evidence>
<dbReference type="Pfam" id="PF16884">
    <property type="entry name" value="ADH_N_2"/>
    <property type="match status" value="1"/>
</dbReference>
<sequence>MVETTRIVLASRPEGAPTAANFRTETADLPPLEEGQVLLRTLYLSLDPYMRGRMSAAKSYAKPVEVGGVMVGGTVAEVVDSRAPELAKGDVVLAYSGWQTHDVVAASSVRKLDPETAPLSTALGVLGMPGFTAYSGLLKIGQPKAGETVVVAAATGPVGSAVGQIAKIKGARAVGIAGGPRKCAALLDELGFDAAIDHRAPDFAEQLKAAVPDGIDVYFENVAGAVADAVYPLLNTYARVPVCGLIANYNTTGAEEGPDRLPAFYSRILVKSLTVRGFIQTEFVRELYPDFLREMGEWVGDGRVRYLEDLTEGFENAPEAFIGMLEGRNFGKVVVKVAD</sequence>
<dbReference type="GO" id="GO:0016491">
    <property type="term" value="F:oxidoreductase activity"/>
    <property type="evidence" value="ECO:0007669"/>
    <property type="project" value="UniProtKB-KW"/>
</dbReference>
<dbReference type="SUPFAM" id="SSF51735">
    <property type="entry name" value="NAD(P)-binding Rossmann-fold domains"/>
    <property type="match status" value="1"/>
</dbReference>
<gene>
    <name evidence="3" type="ORF">ACFYV7_32170</name>
</gene>
<protein>
    <submittedName>
        <fullName evidence="3">NADP-dependent oxidoreductase</fullName>
        <ecNumber evidence="3">1.-.-.-</ecNumber>
    </submittedName>
</protein>
<dbReference type="EC" id="1.-.-.-" evidence="3"/>
<dbReference type="InterPro" id="IPR045010">
    <property type="entry name" value="MDR_fam"/>
</dbReference>
<proteinExistence type="predicted"/>
<keyword evidence="4" id="KW-1185">Reference proteome</keyword>
<keyword evidence="1 3" id="KW-0560">Oxidoreductase</keyword>
<name>A0ABW6R313_9NOCA</name>
<organism evidence="3 4">
    <name type="scientific">Nocardia suismassiliense</name>
    <dbReference type="NCBI Taxonomy" id="2077092"/>
    <lineage>
        <taxon>Bacteria</taxon>
        <taxon>Bacillati</taxon>
        <taxon>Actinomycetota</taxon>
        <taxon>Actinomycetes</taxon>
        <taxon>Mycobacteriales</taxon>
        <taxon>Nocardiaceae</taxon>
        <taxon>Nocardia</taxon>
    </lineage>
</organism>
<dbReference type="PANTHER" id="PTHR43205:SF7">
    <property type="entry name" value="PROSTAGLANDIN REDUCTASE 1"/>
    <property type="match status" value="1"/>
</dbReference>
<dbReference type="RefSeq" id="WP_387723597.1">
    <property type="nucleotide sequence ID" value="NZ_JBIAPI010000010.1"/>
</dbReference>
<dbReference type="InterPro" id="IPR011032">
    <property type="entry name" value="GroES-like_sf"/>
</dbReference>
<dbReference type="Gene3D" id="3.40.50.720">
    <property type="entry name" value="NAD(P)-binding Rossmann-like Domain"/>
    <property type="match status" value="1"/>
</dbReference>
<dbReference type="Proteomes" id="UP001601948">
    <property type="component" value="Unassembled WGS sequence"/>
</dbReference>
<dbReference type="InterPro" id="IPR036291">
    <property type="entry name" value="NAD(P)-bd_dom_sf"/>
</dbReference>
<dbReference type="CDD" id="cd05288">
    <property type="entry name" value="PGDH"/>
    <property type="match status" value="1"/>
</dbReference>
<evidence type="ECO:0000313" key="4">
    <source>
        <dbReference type="Proteomes" id="UP001601948"/>
    </source>
</evidence>
<evidence type="ECO:0000256" key="1">
    <source>
        <dbReference type="ARBA" id="ARBA00023002"/>
    </source>
</evidence>
<dbReference type="InterPro" id="IPR013149">
    <property type="entry name" value="ADH-like_C"/>
</dbReference>
<reference evidence="3 4" key="1">
    <citation type="submission" date="2024-10" db="EMBL/GenBank/DDBJ databases">
        <title>The Natural Products Discovery Center: Release of the First 8490 Sequenced Strains for Exploring Actinobacteria Biosynthetic Diversity.</title>
        <authorList>
            <person name="Kalkreuter E."/>
            <person name="Kautsar S.A."/>
            <person name="Yang D."/>
            <person name="Bader C.D."/>
            <person name="Teijaro C.N."/>
            <person name="Fluegel L."/>
            <person name="Davis C.M."/>
            <person name="Simpson J.R."/>
            <person name="Lauterbach L."/>
            <person name="Steele A.D."/>
            <person name="Gui C."/>
            <person name="Meng S."/>
            <person name="Li G."/>
            <person name="Viehrig K."/>
            <person name="Ye F."/>
            <person name="Su P."/>
            <person name="Kiefer A.F."/>
            <person name="Nichols A."/>
            <person name="Cepeda A.J."/>
            <person name="Yan W."/>
            <person name="Fan B."/>
            <person name="Jiang Y."/>
            <person name="Adhikari A."/>
            <person name="Zheng C.-J."/>
            <person name="Schuster L."/>
            <person name="Cowan T.M."/>
            <person name="Smanski M.J."/>
            <person name="Chevrette M.G."/>
            <person name="De Carvalho L.P.S."/>
            <person name="Shen B."/>
        </authorList>
    </citation>
    <scope>NUCLEOTIDE SEQUENCE [LARGE SCALE GENOMIC DNA]</scope>
    <source>
        <strain evidence="3 4">NPDC003040</strain>
    </source>
</reference>